<dbReference type="RefSeq" id="WP_153634799.1">
    <property type="nucleotide sequence ID" value="NZ_BGZH01000004.1"/>
</dbReference>
<name>A0A5M3PSU0_9GAMM</name>
<dbReference type="Pfam" id="PF07963">
    <property type="entry name" value="N_methyl"/>
    <property type="match status" value="1"/>
</dbReference>
<dbReference type="InterPro" id="IPR012902">
    <property type="entry name" value="N_methyl_site"/>
</dbReference>
<dbReference type="AlphaFoldDB" id="A0A5M3PSU0"/>
<accession>A0A5M3PSU0</accession>
<organism evidence="2 3">
    <name type="scientific">Marinobacter salsuginis</name>
    <dbReference type="NCBI Taxonomy" id="418719"/>
    <lineage>
        <taxon>Bacteria</taxon>
        <taxon>Pseudomonadati</taxon>
        <taxon>Pseudomonadota</taxon>
        <taxon>Gammaproteobacteria</taxon>
        <taxon>Pseudomonadales</taxon>
        <taxon>Marinobacteraceae</taxon>
        <taxon>Marinobacter</taxon>
    </lineage>
</organism>
<keyword evidence="1" id="KW-1133">Transmembrane helix</keyword>
<comment type="caution">
    <text evidence="2">The sequence shown here is derived from an EMBL/GenBank/DDBJ whole genome shotgun (WGS) entry which is preliminary data.</text>
</comment>
<evidence type="ECO:0000313" key="3">
    <source>
        <dbReference type="Proteomes" id="UP000340077"/>
    </source>
</evidence>
<keyword evidence="1" id="KW-0812">Transmembrane</keyword>
<gene>
    <name evidence="2" type="ORF">MS5N3_34310</name>
</gene>
<dbReference type="SUPFAM" id="SSF54523">
    <property type="entry name" value="Pili subunits"/>
    <property type="match status" value="1"/>
</dbReference>
<dbReference type="InterPro" id="IPR045584">
    <property type="entry name" value="Pilin-like"/>
</dbReference>
<sequence>MHRCRGFTLVELVIVIVLLAIVATISVRFVSLSTQGALDVSSRQQRSLAGVVISEQISREVREALPTSIRTNASGTCLEWMPILAASNYLDLPRGATPNSFRAVPLPGGASASGRVVVYGYGSDVYSLGSPGPISPPATMPTGASPVTVTFDSGATHRFSAQSPERRFYIVGEPVAVCQVGRYLYRYRNYGINATPASGLPSSYPDREVMAATLVNNSLDFQVTPPSLQRGAVVSFGFVLEDFDSGETTDMSQEVQIRNVP</sequence>
<keyword evidence="1" id="KW-0472">Membrane</keyword>
<reference evidence="2 3" key="1">
    <citation type="journal article" date="2019" name="J. Gen. Appl. Microbiol.">
        <title>Aerobic degradation of cis-dichloroethene by the marine bacterium Marinobacter salsuginis strain 5N-3.</title>
        <authorList>
            <person name="Inoue Y."/>
            <person name="Fukunaga Y."/>
            <person name="Katsumata H."/>
            <person name="Ohji S."/>
            <person name="Hosoyama A."/>
            <person name="Mori K."/>
            <person name="Ando K."/>
        </authorList>
    </citation>
    <scope>NUCLEOTIDE SEQUENCE [LARGE SCALE GENOMIC DNA]</scope>
    <source>
        <strain evidence="2 3">5N-3</strain>
    </source>
</reference>
<protein>
    <submittedName>
        <fullName evidence="2">MSHA biogenesis protein MshO</fullName>
    </submittedName>
</protein>
<dbReference type="PROSITE" id="PS00409">
    <property type="entry name" value="PROKAR_NTER_METHYL"/>
    <property type="match status" value="1"/>
</dbReference>
<feature type="transmembrane region" description="Helical" evidence="1">
    <location>
        <begin position="12"/>
        <end position="31"/>
    </location>
</feature>
<evidence type="ECO:0000313" key="2">
    <source>
        <dbReference type="EMBL" id="GBO85980.1"/>
    </source>
</evidence>
<dbReference type="Proteomes" id="UP000340077">
    <property type="component" value="Unassembled WGS sequence"/>
</dbReference>
<dbReference type="EMBL" id="BGZH01000004">
    <property type="protein sequence ID" value="GBO85980.1"/>
    <property type="molecule type" value="Genomic_DNA"/>
</dbReference>
<dbReference type="NCBIfam" id="TIGR02532">
    <property type="entry name" value="IV_pilin_GFxxxE"/>
    <property type="match status" value="1"/>
</dbReference>
<proteinExistence type="predicted"/>
<evidence type="ECO:0000256" key="1">
    <source>
        <dbReference type="SAM" id="Phobius"/>
    </source>
</evidence>
<keyword evidence="3" id="KW-1185">Reference proteome</keyword>